<sequence>MLVKPVTKNFGGMSEKKDYDKIFPGKAAKSTVGVSITRAEIERFWRRKRMEEEEHLMAAMKAAARIKARTLMEEEYKHFEESLDSMINNNPKQVVGIKD</sequence>
<proteinExistence type="predicted"/>
<gene>
    <name evidence="1" type="ORF">AMTR_s00559p00009630</name>
</gene>
<feature type="non-terminal residue" evidence="1">
    <location>
        <position position="99"/>
    </location>
</feature>
<protein>
    <submittedName>
        <fullName evidence="1">Uncharacterized protein</fullName>
    </submittedName>
</protein>
<keyword evidence="2" id="KW-1185">Reference proteome</keyword>
<dbReference type="HOGENOM" id="CLU_2326778_0_0_1"/>
<reference evidence="2" key="1">
    <citation type="journal article" date="2013" name="Science">
        <title>The Amborella genome and the evolution of flowering plants.</title>
        <authorList>
            <consortium name="Amborella Genome Project"/>
        </authorList>
    </citation>
    <scope>NUCLEOTIDE SEQUENCE [LARGE SCALE GENOMIC DNA]</scope>
</reference>
<dbReference type="Proteomes" id="UP000017836">
    <property type="component" value="Unassembled WGS sequence"/>
</dbReference>
<dbReference type="eggNOG" id="ENOG502SCIZ">
    <property type="taxonomic scope" value="Eukaryota"/>
</dbReference>
<accession>U5CWE5</accession>
<dbReference type="EMBL" id="KI392535">
    <property type="protein sequence ID" value="ERN14464.1"/>
    <property type="molecule type" value="Genomic_DNA"/>
</dbReference>
<dbReference type="AlphaFoldDB" id="U5CWE5"/>
<dbReference type="PANTHER" id="PTHR33872">
    <property type="entry name" value="DNA POLYMERASE EPSILON CATALYTIC SUBUNIT A"/>
    <property type="match status" value="1"/>
</dbReference>
<evidence type="ECO:0000313" key="1">
    <source>
        <dbReference type="EMBL" id="ERN14464.1"/>
    </source>
</evidence>
<evidence type="ECO:0000313" key="2">
    <source>
        <dbReference type="Proteomes" id="UP000017836"/>
    </source>
</evidence>
<name>U5CWE5_AMBTC</name>
<dbReference type="Gramene" id="ERN14464">
    <property type="protein sequence ID" value="ERN14464"/>
    <property type="gene ID" value="AMTR_s00559p00009630"/>
</dbReference>
<organism evidence="1 2">
    <name type="scientific">Amborella trichopoda</name>
    <dbReference type="NCBI Taxonomy" id="13333"/>
    <lineage>
        <taxon>Eukaryota</taxon>
        <taxon>Viridiplantae</taxon>
        <taxon>Streptophyta</taxon>
        <taxon>Embryophyta</taxon>
        <taxon>Tracheophyta</taxon>
        <taxon>Spermatophyta</taxon>
        <taxon>Magnoliopsida</taxon>
        <taxon>Amborellales</taxon>
        <taxon>Amborellaceae</taxon>
        <taxon>Amborella</taxon>
    </lineage>
</organism>
<dbReference type="PANTHER" id="PTHR33872:SF7">
    <property type="entry name" value="OSJNBA0084K11.10-LIKE PROTEIN"/>
    <property type="match status" value="1"/>
</dbReference>